<feature type="region of interest" description="Disordered" evidence="5">
    <location>
        <begin position="195"/>
        <end position="217"/>
    </location>
</feature>
<sequence length="217" mass="22791">MTPAVTAGSADPRTARTRAKLRAALLAACEHRPLEQVSVAQVVRGAGVGRATFYLHYDDLHALAVDACAEVVTEAVDALHAWDGAPPGPDAPPAPLAALLASVHTRAPVYRSLLREGGGGPLGELLHRELRQRSLDELRARRPEDTGHDLTASAVAGIFTGVLADWVHGRVDATPEQLAGRIWRMLLAVHATARHRSLSPSSHPKSAVTGPGAAPLG</sequence>
<dbReference type="RefSeq" id="WP_326706575.1">
    <property type="nucleotide sequence ID" value="NZ_CP108861.1"/>
</dbReference>
<evidence type="ECO:0000256" key="2">
    <source>
        <dbReference type="ARBA" id="ARBA00023125"/>
    </source>
</evidence>
<evidence type="ECO:0000256" key="1">
    <source>
        <dbReference type="ARBA" id="ARBA00023015"/>
    </source>
</evidence>
<feature type="domain" description="HTH tetR-type" evidence="6">
    <location>
        <begin position="15"/>
        <end position="75"/>
    </location>
</feature>
<dbReference type="InterPro" id="IPR009057">
    <property type="entry name" value="Homeodomain-like_sf"/>
</dbReference>
<dbReference type="Proteomes" id="UP001356428">
    <property type="component" value="Chromosome"/>
</dbReference>
<dbReference type="InterPro" id="IPR001647">
    <property type="entry name" value="HTH_TetR"/>
</dbReference>
<evidence type="ECO:0000313" key="8">
    <source>
        <dbReference type="Proteomes" id="UP001356428"/>
    </source>
</evidence>
<evidence type="ECO:0000259" key="6">
    <source>
        <dbReference type="PROSITE" id="PS50977"/>
    </source>
</evidence>
<organism evidence="7 8">
    <name type="scientific">Streptomyces cyaneofuscatus</name>
    <dbReference type="NCBI Taxonomy" id="66883"/>
    <lineage>
        <taxon>Bacteria</taxon>
        <taxon>Bacillati</taxon>
        <taxon>Actinomycetota</taxon>
        <taxon>Actinomycetes</taxon>
        <taxon>Kitasatosporales</taxon>
        <taxon>Streptomycetaceae</taxon>
        <taxon>Streptomyces</taxon>
    </lineage>
</organism>
<accession>A0ABZ1ES14</accession>
<keyword evidence="2 4" id="KW-0238">DNA-binding</keyword>
<proteinExistence type="predicted"/>
<dbReference type="SUPFAM" id="SSF46689">
    <property type="entry name" value="Homeodomain-like"/>
    <property type="match status" value="1"/>
</dbReference>
<dbReference type="EMBL" id="CP109083">
    <property type="protein sequence ID" value="WSB06858.1"/>
    <property type="molecule type" value="Genomic_DNA"/>
</dbReference>
<evidence type="ECO:0000313" key="7">
    <source>
        <dbReference type="EMBL" id="WSB06858.1"/>
    </source>
</evidence>
<protein>
    <submittedName>
        <fullName evidence="7">TetR/AcrR family transcriptional regulator</fullName>
    </submittedName>
</protein>
<gene>
    <name evidence="7" type="ORF">OG849_06210</name>
</gene>
<dbReference type="PANTHER" id="PTHR30055:SF234">
    <property type="entry name" value="HTH-TYPE TRANSCRIPTIONAL REGULATOR BETI"/>
    <property type="match status" value="1"/>
</dbReference>
<dbReference type="PANTHER" id="PTHR30055">
    <property type="entry name" value="HTH-TYPE TRANSCRIPTIONAL REGULATOR RUTR"/>
    <property type="match status" value="1"/>
</dbReference>
<feature type="DNA-binding region" description="H-T-H motif" evidence="4">
    <location>
        <begin position="38"/>
        <end position="57"/>
    </location>
</feature>
<keyword evidence="8" id="KW-1185">Reference proteome</keyword>
<keyword evidence="3" id="KW-0804">Transcription</keyword>
<dbReference type="InterPro" id="IPR050109">
    <property type="entry name" value="HTH-type_TetR-like_transc_reg"/>
</dbReference>
<evidence type="ECO:0000256" key="3">
    <source>
        <dbReference type="ARBA" id="ARBA00023163"/>
    </source>
</evidence>
<keyword evidence="1" id="KW-0805">Transcription regulation</keyword>
<evidence type="ECO:0000256" key="4">
    <source>
        <dbReference type="PROSITE-ProRule" id="PRU00335"/>
    </source>
</evidence>
<dbReference type="PROSITE" id="PS50977">
    <property type="entry name" value="HTH_TETR_2"/>
    <property type="match status" value="1"/>
</dbReference>
<name>A0ABZ1ES14_9ACTN</name>
<dbReference type="Gene3D" id="1.10.357.10">
    <property type="entry name" value="Tetracycline Repressor, domain 2"/>
    <property type="match status" value="1"/>
</dbReference>
<reference evidence="7 8" key="1">
    <citation type="submission" date="2022-10" db="EMBL/GenBank/DDBJ databases">
        <title>The complete genomes of actinobacterial strains from the NBC collection.</title>
        <authorList>
            <person name="Joergensen T.S."/>
            <person name="Alvarez Arevalo M."/>
            <person name="Sterndorff E.B."/>
            <person name="Faurdal D."/>
            <person name="Vuksanovic O."/>
            <person name="Mourched A.-S."/>
            <person name="Charusanti P."/>
            <person name="Shaw S."/>
            <person name="Blin K."/>
            <person name="Weber T."/>
        </authorList>
    </citation>
    <scope>NUCLEOTIDE SEQUENCE [LARGE SCALE GENOMIC DNA]</scope>
    <source>
        <strain evidence="7 8">NBC 01792</strain>
    </source>
</reference>
<evidence type="ECO:0000256" key="5">
    <source>
        <dbReference type="SAM" id="MobiDB-lite"/>
    </source>
</evidence>